<name>A0A2R5G3V0_9STRA</name>
<keyword evidence="2" id="KW-0808">Transferase</keyword>
<comment type="caution">
    <text evidence="10">The sequence shown here is derived from an EMBL/GenBank/DDBJ whole genome shotgun (WGS) entry which is preliminary data.</text>
</comment>
<organism evidence="10 11">
    <name type="scientific">Hondaea fermentalgiana</name>
    <dbReference type="NCBI Taxonomy" id="2315210"/>
    <lineage>
        <taxon>Eukaryota</taxon>
        <taxon>Sar</taxon>
        <taxon>Stramenopiles</taxon>
        <taxon>Bigyra</taxon>
        <taxon>Labyrinthulomycetes</taxon>
        <taxon>Thraustochytrida</taxon>
        <taxon>Thraustochytriidae</taxon>
        <taxon>Hondaea</taxon>
    </lineage>
</organism>
<dbReference type="InterPro" id="IPR000719">
    <property type="entry name" value="Prot_kinase_dom"/>
</dbReference>
<dbReference type="AlphaFoldDB" id="A0A2R5G3V0"/>
<dbReference type="InterPro" id="IPR008271">
    <property type="entry name" value="Ser/Thr_kinase_AS"/>
</dbReference>
<dbReference type="InParanoid" id="A0A2R5G3V0"/>
<dbReference type="SMART" id="SM00220">
    <property type="entry name" value="S_TKc"/>
    <property type="match status" value="1"/>
</dbReference>
<comment type="similarity">
    <text evidence="7">Belongs to the protein kinase superfamily.</text>
</comment>
<evidence type="ECO:0000313" key="10">
    <source>
        <dbReference type="EMBL" id="GBG25692.1"/>
    </source>
</evidence>
<dbReference type="Gene3D" id="3.30.200.20">
    <property type="entry name" value="Phosphorylase Kinase, domain 1"/>
    <property type="match status" value="1"/>
</dbReference>
<dbReference type="OrthoDB" id="40902at2759"/>
<evidence type="ECO:0000256" key="1">
    <source>
        <dbReference type="ARBA" id="ARBA00022527"/>
    </source>
</evidence>
<accession>A0A2R5G3V0</accession>
<evidence type="ECO:0000256" key="7">
    <source>
        <dbReference type="RuleBase" id="RU000304"/>
    </source>
</evidence>
<proteinExistence type="inferred from homology"/>
<dbReference type="InterPro" id="IPR050205">
    <property type="entry name" value="CDPK_Ser/Thr_kinases"/>
</dbReference>
<protein>
    <submittedName>
        <fullName evidence="10">Protein kinase, putative</fullName>
    </submittedName>
</protein>
<dbReference type="InterPro" id="IPR011009">
    <property type="entry name" value="Kinase-like_dom_sf"/>
</dbReference>
<dbReference type="PROSITE" id="PS00108">
    <property type="entry name" value="PROTEIN_KINASE_ST"/>
    <property type="match status" value="1"/>
</dbReference>
<keyword evidence="5 6" id="KW-0067">ATP-binding</keyword>
<dbReference type="Proteomes" id="UP000241890">
    <property type="component" value="Unassembled WGS sequence"/>
</dbReference>
<keyword evidence="4 10" id="KW-0418">Kinase</keyword>
<evidence type="ECO:0000256" key="5">
    <source>
        <dbReference type="ARBA" id="ARBA00022840"/>
    </source>
</evidence>
<dbReference type="FunFam" id="1.10.510.10:FF:000571">
    <property type="entry name" value="Maternal embryonic leucine zipper kinase"/>
    <property type="match status" value="1"/>
</dbReference>
<evidence type="ECO:0000313" key="11">
    <source>
        <dbReference type="Proteomes" id="UP000241890"/>
    </source>
</evidence>
<evidence type="ECO:0000256" key="2">
    <source>
        <dbReference type="ARBA" id="ARBA00022679"/>
    </source>
</evidence>
<dbReference type="EMBL" id="BEYU01000014">
    <property type="protein sequence ID" value="GBG25692.1"/>
    <property type="molecule type" value="Genomic_DNA"/>
</dbReference>
<dbReference type="SUPFAM" id="SSF56112">
    <property type="entry name" value="Protein kinase-like (PK-like)"/>
    <property type="match status" value="1"/>
</dbReference>
<feature type="region of interest" description="Disordered" evidence="8">
    <location>
        <begin position="15"/>
        <end position="49"/>
    </location>
</feature>
<evidence type="ECO:0000259" key="9">
    <source>
        <dbReference type="PROSITE" id="PS50011"/>
    </source>
</evidence>
<evidence type="ECO:0000256" key="3">
    <source>
        <dbReference type="ARBA" id="ARBA00022741"/>
    </source>
</evidence>
<feature type="compositionally biased region" description="Low complexity" evidence="8">
    <location>
        <begin position="34"/>
        <end position="48"/>
    </location>
</feature>
<keyword evidence="3 6" id="KW-0547">Nucleotide-binding</keyword>
<feature type="binding site" evidence="6">
    <location>
        <position position="121"/>
    </location>
    <ligand>
        <name>ATP</name>
        <dbReference type="ChEBI" id="CHEBI:30616"/>
    </ligand>
</feature>
<evidence type="ECO:0000256" key="6">
    <source>
        <dbReference type="PROSITE-ProRule" id="PRU10141"/>
    </source>
</evidence>
<dbReference type="GO" id="GO:0004674">
    <property type="term" value="F:protein serine/threonine kinase activity"/>
    <property type="evidence" value="ECO:0007669"/>
    <property type="project" value="UniProtKB-KW"/>
</dbReference>
<feature type="domain" description="Protein kinase" evidence="9">
    <location>
        <begin position="92"/>
        <end position="398"/>
    </location>
</feature>
<dbReference type="PROSITE" id="PS50011">
    <property type="entry name" value="PROTEIN_KINASE_DOM"/>
    <property type="match status" value="1"/>
</dbReference>
<gene>
    <name evidence="10" type="ORF">FCC1311_019112</name>
</gene>
<keyword evidence="11" id="KW-1185">Reference proteome</keyword>
<evidence type="ECO:0000256" key="8">
    <source>
        <dbReference type="SAM" id="MobiDB-lite"/>
    </source>
</evidence>
<keyword evidence="1 7" id="KW-0723">Serine/threonine-protein kinase</keyword>
<dbReference type="PROSITE" id="PS00107">
    <property type="entry name" value="PROTEIN_KINASE_ATP"/>
    <property type="match status" value="1"/>
</dbReference>
<dbReference type="PANTHER" id="PTHR24349">
    <property type="entry name" value="SERINE/THREONINE-PROTEIN KINASE"/>
    <property type="match status" value="1"/>
</dbReference>
<dbReference type="GO" id="GO:0005524">
    <property type="term" value="F:ATP binding"/>
    <property type="evidence" value="ECO:0007669"/>
    <property type="project" value="UniProtKB-UniRule"/>
</dbReference>
<sequence>MAVALCVFGAATRNKAGEQPGNQARAHAETLGGSNSSSNSSSSSSSSSAGLRLTNVSLTSVVKADDLVVRADPSVSPRVRKRGTLTPATSSLVLQAEVGQGTYGTVRAARDVVSQQLVAVKLLPRVFSDIAEREVDFLERVERAGGHENIVRFLRIERPDPVHEHRGASAIEQVANSVSDFVSQVTNGLSGQAARTLNGATLLVFEFIRGEELFDRVVDSGPLSEDEAVDITRQTVRAVRFLHEKVGIVHADIKPENLLLTNKGKLKVCDFGSAMRLKRSEDGEETVVTSNIVLPGTAAYCAPEVLDKRGKAPLTSALDVWSLGCVLYVMLSGTHPFDTRGTRSDAAVARAVQREEVKFDGPVWDEVSDDAKDLLRRMLHKDPALRITLKQVQNHPFLRRHT</sequence>
<dbReference type="Gene3D" id="1.10.510.10">
    <property type="entry name" value="Transferase(Phosphotransferase) domain 1"/>
    <property type="match status" value="1"/>
</dbReference>
<dbReference type="Pfam" id="PF00069">
    <property type="entry name" value="Pkinase"/>
    <property type="match status" value="1"/>
</dbReference>
<evidence type="ECO:0000256" key="4">
    <source>
        <dbReference type="ARBA" id="ARBA00022777"/>
    </source>
</evidence>
<reference evidence="10 11" key="1">
    <citation type="submission" date="2017-12" db="EMBL/GenBank/DDBJ databases">
        <title>Sequencing, de novo assembly and annotation of complete genome of a new Thraustochytrid species, strain FCC1311.</title>
        <authorList>
            <person name="Sedici K."/>
            <person name="Godart F."/>
            <person name="Aiese Cigliano R."/>
            <person name="Sanseverino W."/>
            <person name="Barakat M."/>
            <person name="Ortet P."/>
            <person name="Marechal E."/>
            <person name="Cagnac O."/>
            <person name="Amato A."/>
        </authorList>
    </citation>
    <scope>NUCLEOTIDE SEQUENCE [LARGE SCALE GENOMIC DNA]</scope>
</reference>
<dbReference type="InterPro" id="IPR017441">
    <property type="entry name" value="Protein_kinase_ATP_BS"/>
</dbReference>